<dbReference type="Pfam" id="PF01850">
    <property type="entry name" value="PIN"/>
    <property type="match status" value="1"/>
</dbReference>
<reference evidence="4" key="2">
    <citation type="submission" date="2015-05" db="EMBL/GenBank/DDBJ databases">
        <title>Complete genome sequence of Halanaeroarchaeum sulfurireducens type strain M27-SA2, a sulfate-reducer haloarchaeon from marine anoxic lake Medee.</title>
        <authorList>
            <person name="Messina E."/>
            <person name="Kublanov I.V."/>
            <person name="Toshchakov S."/>
            <person name="Arcadi E."/>
            <person name="La Spada G."/>
            <person name="La Cono V."/>
            <person name="Yakimov M.M."/>
        </authorList>
    </citation>
    <scope>NUCLEOTIDE SEQUENCE [LARGE SCALE GENOMIC DNA]</scope>
    <source>
        <strain evidence="4">M27-SA2</strain>
    </source>
</reference>
<dbReference type="Proteomes" id="UP000060390">
    <property type="component" value="Chromosome"/>
</dbReference>
<gene>
    <name evidence="3" type="ORF">HLASA_0105</name>
    <name evidence="2" type="ORF">HLASF_0105</name>
</gene>
<protein>
    <submittedName>
        <fullName evidence="2">PIN domain-containing protein</fullName>
    </submittedName>
</protein>
<accession>A0A0F7PAE2</accession>
<reference evidence="3 4" key="3">
    <citation type="journal article" date="2016" name="Stand. Genomic Sci.">
        <title>Complete genome sequence of 'Halanaeroarchaeum sulfurireducens' M27-SA2, a sulfur-reducing and acetate-oxidizing haloarchaeon from the deep-sea hypersaline anoxic lake Medee.</title>
        <authorList>
            <person name="Messina E."/>
            <person name="Sorokin D.Y."/>
            <person name="Kublanov I.V."/>
            <person name="Toshchakov S."/>
            <person name="Lopatina A."/>
            <person name="Arcadi E."/>
            <person name="Smedile F."/>
            <person name="La Spada G."/>
            <person name="La Cono V."/>
            <person name="Yakimov M.M."/>
        </authorList>
    </citation>
    <scope>NUCLEOTIDE SEQUENCE [LARGE SCALE GENOMIC DNA]</scope>
    <source>
        <strain evidence="3 4">M27-SA2</strain>
    </source>
</reference>
<dbReference type="PANTHER" id="PTHR42188">
    <property type="entry name" value="23S RRNA-SPECIFIC ENDONUCLEASE VAPC20"/>
    <property type="match status" value="1"/>
</dbReference>
<dbReference type="AlphaFoldDB" id="A0A0F7PAE2"/>
<dbReference type="EMBL" id="CP008874">
    <property type="protein sequence ID" value="AKH96619.1"/>
    <property type="molecule type" value="Genomic_DNA"/>
</dbReference>
<dbReference type="PANTHER" id="PTHR42188:SF1">
    <property type="entry name" value="23S RRNA-SPECIFIC ENDONUCLEASE VAPC20"/>
    <property type="match status" value="1"/>
</dbReference>
<proteinExistence type="predicted"/>
<name>A0A0F7PAE2_9EURY</name>
<feature type="domain" description="PIN" evidence="1">
    <location>
        <begin position="38"/>
        <end position="90"/>
    </location>
</feature>
<evidence type="ECO:0000313" key="3">
    <source>
        <dbReference type="EMBL" id="ALG81021.1"/>
    </source>
</evidence>
<reference evidence="2 5" key="1">
    <citation type="journal article" date="2015" name="ISME J.">
        <title>Elemental sulfur and acetate can support life of a novel strictly anaerobic haloarchaeon.</title>
        <authorList>
            <person name="Sorokin D.Y."/>
            <person name="Kublanov I.V."/>
            <person name="Gavrilov S.N."/>
            <person name="Rojo D."/>
            <person name="Roman P."/>
            <person name="Golyshin P.N."/>
            <person name="Slepak V.Z."/>
            <person name="Smedile F."/>
            <person name="Ferrer M."/>
            <person name="Messina E."/>
            <person name="La Cono V."/>
            <person name="Yakimov M.M."/>
        </authorList>
    </citation>
    <scope>NUCLEOTIDE SEQUENCE [LARGE SCALE GENOMIC DNA]</scope>
    <source>
        <strain evidence="2 5">HSR2</strain>
    </source>
</reference>
<dbReference type="InterPro" id="IPR029060">
    <property type="entry name" value="PIN-like_dom_sf"/>
</dbReference>
<evidence type="ECO:0000259" key="1">
    <source>
        <dbReference type="Pfam" id="PF01850"/>
    </source>
</evidence>
<dbReference type="GO" id="GO:0004521">
    <property type="term" value="F:RNA endonuclease activity"/>
    <property type="evidence" value="ECO:0007669"/>
    <property type="project" value="InterPro"/>
</dbReference>
<evidence type="ECO:0000313" key="2">
    <source>
        <dbReference type="EMBL" id="AKH96619.1"/>
    </source>
</evidence>
<dbReference type="PATRIC" id="fig|1604004.4.peg.116"/>
<evidence type="ECO:0000313" key="5">
    <source>
        <dbReference type="Proteomes" id="UP000069906"/>
    </source>
</evidence>
<keyword evidence="5" id="KW-1185">Reference proteome</keyword>
<sequence length="99" mass="11046">MYDEAVTLTLTRGDSFPAAKRLGERLRGADPYPQVYDMLRVSAAVFADAVRVFERYDDQGLSFTDATTIALSRRHDVDAVLSFDDDFDGVVERIDPVAL</sequence>
<evidence type="ECO:0000313" key="4">
    <source>
        <dbReference type="Proteomes" id="UP000060390"/>
    </source>
</evidence>
<dbReference type="GO" id="GO:0016075">
    <property type="term" value="P:rRNA catabolic process"/>
    <property type="evidence" value="ECO:0007669"/>
    <property type="project" value="TreeGrafter"/>
</dbReference>
<dbReference type="STRING" id="1604004.HLASA_0105"/>
<dbReference type="KEGG" id="hsu:HLASF_0105"/>
<dbReference type="KEGG" id="hsf:HLASA_0105"/>
<organism evidence="2 5">
    <name type="scientific">Halanaeroarchaeum sulfurireducens</name>
    <dbReference type="NCBI Taxonomy" id="1604004"/>
    <lineage>
        <taxon>Archaea</taxon>
        <taxon>Methanobacteriati</taxon>
        <taxon>Methanobacteriota</taxon>
        <taxon>Stenosarchaea group</taxon>
        <taxon>Halobacteria</taxon>
        <taxon>Halobacteriales</taxon>
        <taxon>Halobacteriaceae</taxon>
        <taxon>Halanaeroarchaeum</taxon>
    </lineage>
</organism>
<dbReference type="Gene3D" id="3.40.50.1010">
    <property type="entry name" value="5'-nuclease"/>
    <property type="match status" value="1"/>
</dbReference>
<dbReference type="EMBL" id="CP011564">
    <property type="protein sequence ID" value="ALG81021.1"/>
    <property type="molecule type" value="Genomic_DNA"/>
</dbReference>
<dbReference type="InterPro" id="IPR039018">
    <property type="entry name" value="VapC20-like"/>
</dbReference>
<dbReference type="InterPro" id="IPR002716">
    <property type="entry name" value="PIN_dom"/>
</dbReference>
<dbReference type="Proteomes" id="UP000069906">
    <property type="component" value="Chromosome"/>
</dbReference>
<dbReference type="SUPFAM" id="SSF88723">
    <property type="entry name" value="PIN domain-like"/>
    <property type="match status" value="1"/>
</dbReference>
<dbReference type="HOGENOM" id="CLU_136715_0_0_2"/>